<gene>
    <name evidence="4" type="ORF">LAMI_0D08306G</name>
</gene>
<dbReference type="PANTHER" id="PTHR20371:SF1">
    <property type="entry name" value="ENOLASE-PHOSPHATASE E1"/>
    <property type="match status" value="1"/>
</dbReference>
<sequence length="219" mass="24180">MAISSIVLDIEGTVCPISFVKDTLFPYFLDKLESLPQSSNSNIRELLAKFGKEDVVAHIKALVAQDVKDPILKDLQGYVWEEGYRTGEIKAPVYADAIKFIKETKKTVYIYSSGSVKAQKLLFQYVDDGEGGVIDLCPDIAGNFDINTSGRKSETTSYKRIAESINENPGHVLFLSDSILELRAAAAAGFQCKLVVRPGNPVQEQTVRFEEVLNFAGLH</sequence>
<dbReference type="Pfam" id="PF00702">
    <property type="entry name" value="Hydrolase"/>
    <property type="match status" value="1"/>
</dbReference>
<name>A0A1G4JCU8_9SACH</name>
<dbReference type="GO" id="GO:0043874">
    <property type="term" value="F:acireductone synthase activity"/>
    <property type="evidence" value="ECO:0007669"/>
    <property type="project" value="InterPro"/>
</dbReference>
<dbReference type="SFLD" id="SFLDG01129">
    <property type="entry name" value="C1.5:_HAD__Beta-PGM__Phosphata"/>
    <property type="match status" value="1"/>
</dbReference>
<evidence type="ECO:0000256" key="3">
    <source>
        <dbReference type="ARBA" id="ARBA00023167"/>
    </source>
</evidence>
<dbReference type="PRINTS" id="PR00413">
    <property type="entry name" value="HADHALOGNASE"/>
</dbReference>
<keyword evidence="3" id="KW-0486">Methionine biosynthesis</keyword>
<proteinExistence type="predicted"/>
<dbReference type="EMBL" id="LT598463">
    <property type="protein sequence ID" value="SCU87987.1"/>
    <property type="molecule type" value="Genomic_DNA"/>
</dbReference>
<dbReference type="GO" id="GO:0019509">
    <property type="term" value="P:L-methionine salvage from methylthioadenosine"/>
    <property type="evidence" value="ECO:0007669"/>
    <property type="project" value="InterPro"/>
</dbReference>
<reference evidence="4 5" key="1">
    <citation type="submission" date="2016-03" db="EMBL/GenBank/DDBJ databases">
        <authorList>
            <person name="Devillers H."/>
        </authorList>
    </citation>
    <scope>NUCLEOTIDE SEQUENCE [LARGE SCALE GENOMIC DNA]</scope>
    <source>
        <strain evidence="4">CBS 11717</strain>
    </source>
</reference>
<dbReference type="STRING" id="1230905.A0A1G4JCU8"/>
<dbReference type="NCBIfam" id="TIGR01549">
    <property type="entry name" value="HAD-SF-IA-v1"/>
    <property type="match status" value="1"/>
</dbReference>
<protein>
    <submittedName>
        <fullName evidence="4">LAMI_0D08306g1_1</fullName>
    </submittedName>
</protein>
<dbReference type="PANTHER" id="PTHR20371">
    <property type="entry name" value="ENOLASE-PHOSPHATASE E1"/>
    <property type="match status" value="1"/>
</dbReference>
<dbReference type="SFLD" id="SFLDS00003">
    <property type="entry name" value="Haloacid_Dehalogenase"/>
    <property type="match status" value="1"/>
</dbReference>
<dbReference type="Gene3D" id="3.40.50.1000">
    <property type="entry name" value="HAD superfamily/HAD-like"/>
    <property type="match status" value="1"/>
</dbReference>
<keyword evidence="2" id="KW-0378">Hydrolase</keyword>
<dbReference type="NCBIfam" id="TIGR01691">
    <property type="entry name" value="enolase-ppase"/>
    <property type="match status" value="1"/>
</dbReference>
<dbReference type="SUPFAM" id="SSF56784">
    <property type="entry name" value="HAD-like"/>
    <property type="match status" value="1"/>
</dbReference>
<accession>A0A1G4JCU8</accession>
<dbReference type="InterPro" id="IPR023943">
    <property type="entry name" value="Enolase-ppase_E1"/>
</dbReference>
<evidence type="ECO:0000313" key="5">
    <source>
        <dbReference type="Proteomes" id="UP000191024"/>
    </source>
</evidence>
<dbReference type="AlphaFoldDB" id="A0A1G4JCU8"/>
<evidence type="ECO:0000256" key="2">
    <source>
        <dbReference type="ARBA" id="ARBA00022801"/>
    </source>
</evidence>
<organism evidence="4 5">
    <name type="scientific">Lachancea mirantina</name>
    <dbReference type="NCBI Taxonomy" id="1230905"/>
    <lineage>
        <taxon>Eukaryota</taxon>
        <taxon>Fungi</taxon>
        <taxon>Dikarya</taxon>
        <taxon>Ascomycota</taxon>
        <taxon>Saccharomycotina</taxon>
        <taxon>Saccharomycetes</taxon>
        <taxon>Saccharomycetales</taxon>
        <taxon>Saccharomycetaceae</taxon>
        <taxon>Lachancea</taxon>
    </lineage>
</organism>
<keyword evidence="5" id="KW-1185">Reference proteome</keyword>
<dbReference type="SFLD" id="SFLDG01133">
    <property type="entry name" value="C1.5.4:_Enolase-phosphatase_Li"/>
    <property type="match status" value="1"/>
</dbReference>
<dbReference type="OrthoDB" id="272500at2759"/>
<dbReference type="InterPro" id="IPR036412">
    <property type="entry name" value="HAD-like_sf"/>
</dbReference>
<evidence type="ECO:0000256" key="1">
    <source>
        <dbReference type="ARBA" id="ARBA00022605"/>
    </source>
</evidence>
<keyword evidence="1" id="KW-0028">Amino-acid biosynthesis</keyword>
<dbReference type="InterPro" id="IPR006439">
    <property type="entry name" value="HAD-SF_hydro_IA"/>
</dbReference>
<dbReference type="GO" id="GO:0000287">
    <property type="term" value="F:magnesium ion binding"/>
    <property type="evidence" value="ECO:0007669"/>
    <property type="project" value="InterPro"/>
</dbReference>
<dbReference type="Gene3D" id="1.10.720.60">
    <property type="match status" value="1"/>
</dbReference>
<dbReference type="InterPro" id="IPR023214">
    <property type="entry name" value="HAD_sf"/>
</dbReference>
<evidence type="ECO:0000313" key="4">
    <source>
        <dbReference type="EMBL" id="SCU87987.1"/>
    </source>
</evidence>
<dbReference type="CDD" id="cd01629">
    <property type="entry name" value="HAD_EP"/>
    <property type="match status" value="1"/>
</dbReference>
<dbReference type="Proteomes" id="UP000191024">
    <property type="component" value="Chromosome D"/>
</dbReference>